<protein>
    <submittedName>
        <fullName evidence="1">Uncharacterized protein</fullName>
    </submittedName>
</protein>
<dbReference type="RefSeq" id="WP_348262846.1">
    <property type="nucleotide sequence ID" value="NZ_CP121196.1"/>
</dbReference>
<sequence length="114" mass="12903">MKMIYKYDPKTPDAIYKAIEDAVREAIEKANTILDPRIFQFVGLECSKTIQVRKSDPCGEAIFPARAYVTELCVDGTKDIHTMDVFVMAQKIYKNTFELSVSCTAINSHYSVPD</sequence>
<name>A0AAU7DJY1_9BACT</name>
<dbReference type="EMBL" id="CP121196">
    <property type="protein sequence ID" value="XBH17622.1"/>
    <property type="molecule type" value="Genomic_DNA"/>
</dbReference>
<reference evidence="1" key="1">
    <citation type="submission" date="2023-03" db="EMBL/GenBank/DDBJ databases">
        <title>Edaphobacter sp.</title>
        <authorList>
            <person name="Huber K.J."/>
            <person name="Papendorf J."/>
            <person name="Pilke C."/>
            <person name="Bunk B."/>
            <person name="Sproeer C."/>
            <person name="Pester M."/>
        </authorList>
    </citation>
    <scope>NUCLEOTIDE SEQUENCE</scope>
    <source>
        <strain evidence="1">DSM 110680</strain>
    </source>
</reference>
<evidence type="ECO:0000313" key="1">
    <source>
        <dbReference type="EMBL" id="XBH17622.1"/>
    </source>
</evidence>
<organism evidence="1">
    <name type="scientific">Telmatobacter sp. DSM 110680</name>
    <dbReference type="NCBI Taxonomy" id="3036704"/>
    <lineage>
        <taxon>Bacteria</taxon>
        <taxon>Pseudomonadati</taxon>
        <taxon>Acidobacteriota</taxon>
        <taxon>Terriglobia</taxon>
        <taxon>Terriglobales</taxon>
        <taxon>Acidobacteriaceae</taxon>
        <taxon>Telmatobacter</taxon>
    </lineage>
</organism>
<accession>A0AAU7DJY1</accession>
<proteinExistence type="predicted"/>
<gene>
    <name evidence="1" type="ORF">P8935_24025</name>
</gene>
<dbReference type="AlphaFoldDB" id="A0AAU7DJY1"/>